<dbReference type="Proteomes" id="UP000473574">
    <property type="component" value="Unassembled WGS sequence"/>
</dbReference>
<dbReference type="NCBIfam" id="NF038133">
    <property type="entry name" value="choice_anch_L"/>
    <property type="match status" value="1"/>
</dbReference>
<proteinExistence type="predicted"/>
<name>A0A6M0SAC1_9CYAN</name>
<gene>
    <name evidence="2" type="ORF">D0962_17970</name>
</gene>
<evidence type="ECO:0008006" key="4">
    <source>
        <dbReference type="Google" id="ProtNLM"/>
    </source>
</evidence>
<dbReference type="RefSeq" id="WP_163665093.1">
    <property type="nucleotide sequence ID" value="NZ_QZCE01000002.1"/>
</dbReference>
<feature type="region of interest" description="Disordered" evidence="1">
    <location>
        <begin position="259"/>
        <end position="288"/>
    </location>
</feature>
<dbReference type="InterPro" id="IPR049804">
    <property type="entry name" value="Choice_anch_L"/>
</dbReference>
<accession>A0A6M0SAC1</accession>
<evidence type="ECO:0000313" key="2">
    <source>
        <dbReference type="EMBL" id="NEZ64652.1"/>
    </source>
</evidence>
<evidence type="ECO:0000313" key="3">
    <source>
        <dbReference type="Proteomes" id="UP000473574"/>
    </source>
</evidence>
<dbReference type="EMBL" id="QZCE01000002">
    <property type="protein sequence ID" value="NEZ64652.1"/>
    <property type="molecule type" value="Genomic_DNA"/>
</dbReference>
<comment type="caution">
    <text evidence="2">The sequence shown here is derived from an EMBL/GenBank/DDBJ whole genome shotgun (WGS) entry which is preliminary data.</text>
</comment>
<evidence type="ECO:0000256" key="1">
    <source>
        <dbReference type="SAM" id="MobiDB-lite"/>
    </source>
</evidence>
<organism evidence="2 3">
    <name type="scientific">Adonisia turfae CCMR0082</name>
    <dbReference type="NCBI Taxonomy" id="2304604"/>
    <lineage>
        <taxon>Bacteria</taxon>
        <taxon>Bacillati</taxon>
        <taxon>Cyanobacteriota</taxon>
        <taxon>Adonisia</taxon>
        <taxon>Adonisia turfae</taxon>
    </lineage>
</organism>
<feature type="compositionally biased region" description="Low complexity" evidence="1">
    <location>
        <begin position="270"/>
        <end position="281"/>
    </location>
</feature>
<protein>
    <recommendedName>
        <fullName evidence="4">PEP-CTERM sorting domain-containing protein</fullName>
    </recommendedName>
</protein>
<dbReference type="AlphaFoldDB" id="A0A6M0SAC1"/>
<sequence length="309" mass="32797">MILSTRSIFGSAIGLLLIVGSYPAEAFTITRQTDPEILKEVLLGDTSGLDNFEVIAKDSSLAYGIFENDPFNLTSGVVLSTGNIKELAAQNLQDGGLSKIGEDLSTDLGNPGSDDDSISLELKFYSDGTKDTFYFQYVFGSEEFVEFGGEKFNDSFSLKLNGIPLATLSNGDATTINNLVPDPHVGYHPDFIYNSTDSGPAKDQTKLDGYTVPLLFSGPIIPNAHNQLLINIHDVGDGLFDSAVFLKAGTFGTVKPPSIILGDGGDSRNDNGNNGDNGQGDTPTSIPEPSMALGLVTVALIGRFALKIK</sequence>
<reference evidence="2 3" key="1">
    <citation type="journal article" date="2020" name="Microb. Ecol.">
        <title>Ecogenomics of the Marine Benthic Filamentous Cyanobacterium Adonisia.</title>
        <authorList>
            <person name="Walter J.M."/>
            <person name="Coutinho F.H."/>
            <person name="Leomil L."/>
            <person name="Hargreaves P.I."/>
            <person name="Campeao M.E."/>
            <person name="Vieira V.V."/>
            <person name="Silva B.S."/>
            <person name="Fistarol G.O."/>
            <person name="Salomon P.S."/>
            <person name="Sawabe T."/>
            <person name="Mino S."/>
            <person name="Hosokawa M."/>
            <person name="Miyashita H."/>
            <person name="Maruyama F."/>
            <person name="van Verk M.C."/>
            <person name="Dutilh B.E."/>
            <person name="Thompson C.C."/>
            <person name="Thompson F.L."/>
        </authorList>
    </citation>
    <scope>NUCLEOTIDE SEQUENCE [LARGE SCALE GENOMIC DNA]</scope>
    <source>
        <strain evidence="2 3">CCMR0082</strain>
    </source>
</reference>